<organism evidence="2 3">
    <name type="scientific">Actinocorallia longicatena</name>
    <dbReference type="NCBI Taxonomy" id="111803"/>
    <lineage>
        <taxon>Bacteria</taxon>
        <taxon>Bacillati</taxon>
        <taxon>Actinomycetota</taxon>
        <taxon>Actinomycetes</taxon>
        <taxon>Streptosporangiales</taxon>
        <taxon>Thermomonosporaceae</taxon>
        <taxon>Actinocorallia</taxon>
    </lineage>
</organism>
<comment type="caution">
    <text evidence="2">The sequence shown here is derived from an EMBL/GenBank/DDBJ whole genome shotgun (WGS) entry which is preliminary data.</text>
</comment>
<name>A0ABP6Q2C1_9ACTN</name>
<gene>
    <name evidence="2" type="ORF">GCM10010468_08810</name>
</gene>
<reference evidence="3" key="1">
    <citation type="journal article" date="2019" name="Int. J. Syst. Evol. Microbiol.">
        <title>The Global Catalogue of Microorganisms (GCM) 10K type strain sequencing project: providing services to taxonomists for standard genome sequencing and annotation.</title>
        <authorList>
            <consortium name="The Broad Institute Genomics Platform"/>
            <consortium name="The Broad Institute Genome Sequencing Center for Infectious Disease"/>
            <person name="Wu L."/>
            <person name="Ma J."/>
        </authorList>
    </citation>
    <scope>NUCLEOTIDE SEQUENCE [LARGE SCALE GENOMIC DNA]</scope>
    <source>
        <strain evidence="3">JCM 9377</strain>
    </source>
</reference>
<feature type="region of interest" description="Disordered" evidence="1">
    <location>
        <begin position="1"/>
        <end position="30"/>
    </location>
</feature>
<feature type="compositionally biased region" description="Basic residues" evidence="1">
    <location>
        <begin position="9"/>
        <end position="18"/>
    </location>
</feature>
<accession>A0ABP6Q2C1</accession>
<keyword evidence="3" id="KW-1185">Reference proteome</keyword>
<sequence>MSAEATFISRHRSGRGTLRRVSGSGGSYPPQAAVIRRQAAANHRLRMARRIRHGMMDV</sequence>
<evidence type="ECO:0000256" key="1">
    <source>
        <dbReference type="SAM" id="MobiDB-lite"/>
    </source>
</evidence>
<dbReference type="EMBL" id="BAAAUV010000002">
    <property type="protein sequence ID" value="GAA3197584.1"/>
    <property type="molecule type" value="Genomic_DNA"/>
</dbReference>
<evidence type="ECO:0000313" key="3">
    <source>
        <dbReference type="Proteomes" id="UP001501237"/>
    </source>
</evidence>
<dbReference type="Proteomes" id="UP001501237">
    <property type="component" value="Unassembled WGS sequence"/>
</dbReference>
<protein>
    <submittedName>
        <fullName evidence="2">Uncharacterized protein</fullName>
    </submittedName>
</protein>
<proteinExistence type="predicted"/>
<evidence type="ECO:0000313" key="2">
    <source>
        <dbReference type="EMBL" id="GAA3197584.1"/>
    </source>
</evidence>